<accession>A0A023F0X1</accession>
<dbReference type="EMBL" id="GBBI01004068">
    <property type="protein sequence ID" value="JAC14644.1"/>
    <property type="molecule type" value="mRNA"/>
</dbReference>
<sequence length="604" mass="70509">MSQSKKRKVDLECRNFNEAWTVKYLFTNINKKAICLVCQETIAVFKEYNLNRHFTTKHPKYASHSLKELQTVAENLAKNFNNQQNIFTKQSNIEKSTTKASYVVAHKIAKLCKPFSEAEFVKQCMVQVSEICCPEKKHIFENVSLSRRTIARRIENISGNLLDQLRTKIADFTYCSLALDESCDITDTSQLLIFIRGINKKCEISEELLSVHPMKDTTTGEDFFLAVEECLVKVSLTWNKIVSVTTDGCPSLTGKNVGLLKRIRDKVKELQPEHDILFLHCIIHQEVLCRKVLKLNHVVTVVTKVVNFIRGRAVNHRQFVEFLKEIESDFYEIPYYTEVRWLSIGKVLDRFQYLLDEIVSFLSIKEKLHDFPELQNRAWLNDFSFSVDIVKYLNELNINLQGKNQFAFNMHSNVKAFMTKLNLFAENFNNKLLNHFPSLQARRESLKNTDFFKYSAITQDLHSEFQRRFQDFKAIEKPLSLISQPFNFDVQEAPVEIQLELIDLQSNNLLKENFHSNELSAFYGALNNEHFKHFLNYVQKYLVLFGSTYICERTFSLMASTKNKYRSQITDENLHSVLRIATSDLEPNFEEIMSDEHSRFHVSH</sequence>
<proteinExistence type="evidence at transcript level"/>
<name>A0A023F0X1_TRIIF</name>
<dbReference type="InterPro" id="IPR040647">
    <property type="entry name" value="SPIN-DOC_Znf-C2H2"/>
</dbReference>
<dbReference type="InterPro" id="IPR012337">
    <property type="entry name" value="RNaseH-like_sf"/>
</dbReference>
<dbReference type="SUPFAM" id="SSF53098">
    <property type="entry name" value="Ribonuclease H-like"/>
    <property type="match status" value="1"/>
</dbReference>
<evidence type="ECO:0000313" key="2">
    <source>
        <dbReference type="EMBL" id="JAC14644.1"/>
    </source>
</evidence>
<organism evidence="2">
    <name type="scientific">Triatoma infestans</name>
    <name type="common">Assassin bug</name>
    <dbReference type="NCBI Taxonomy" id="30076"/>
    <lineage>
        <taxon>Eukaryota</taxon>
        <taxon>Metazoa</taxon>
        <taxon>Ecdysozoa</taxon>
        <taxon>Arthropoda</taxon>
        <taxon>Hexapoda</taxon>
        <taxon>Insecta</taxon>
        <taxon>Pterygota</taxon>
        <taxon>Neoptera</taxon>
        <taxon>Paraneoptera</taxon>
        <taxon>Hemiptera</taxon>
        <taxon>Heteroptera</taxon>
        <taxon>Panheteroptera</taxon>
        <taxon>Cimicomorpha</taxon>
        <taxon>Reduviidae</taxon>
        <taxon>Triatominae</taxon>
        <taxon>Triatoma</taxon>
    </lineage>
</organism>
<dbReference type="PANTHER" id="PTHR45913">
    <property type="entry name" value="EPM2A-INTERACTING PROTEIN 1"/>
    <property type="match status" value="1"/>
</dbReference>
<dbReference type="AlphaFoldDB" id="A0A023F0X1"/>
<protein>
    <submittedName>
        <fullName evidence="2">Proteinral transcription factor ii-i repeat domain-containing protein 2b</fullName>
    </submittedName>
</protein>
<evidence type="ECO:0000259" key="1">
    <source>
        <dbReference type="Pfam" id="PF18658"/>
    </source>
</evidence>
<feature type="domain" description="SPIN-DOC-like zinc-finger" evidence="1">
    <location>
        <begin position="18"/>
        <end position="74"/>
    </location>
</feature>
<dbReference type="PANTHER" id="PTHR45913:SF9">
    <property type="entry name" value="GENERAL TRANSCRIPTION FACTOR II-I REPEAT DOMAIN-CONTAINING PROTEIN 2-LIKE-RELATED"/>
    <property type="match status" value="1"/>
</dbReference>
<reference evidence="2" key="1">
    <citation type="journal article" date="2014" name="PLoS Negl. Trop. Dis.">
        <title>An updated insight into the Sialotranscriptome of Triatoma infestans: developmental stage and geographic variations.</title>
        <authorList>
            <person name="Schwarz A."/>
            <person name="Medrano-Mercado N."/>
            <person name="Schaub G.A."/>
            <person name="Struchiner C.J."/>
            <person name="Bargues M.D."/>
            <person name="Levy M.Z."/>
            <person name="Ribeiro J.M."/>
        </authorList>
    </citation>
    <scope>NUCLEOTIDE SEQUENCE</scope>
    <source>
        <strain evidence="2">Chile</strain>
        <tissue evidence="2">Salivary glands</tissue>
    </source>
</reference>
<dbReference type="Pfam" id="PF18658">
    <property type="entry name" value="zf-C2H2_12"/>
    <property type="match status" value="1"/>
</dbReference>